<comment type="catalytic activity">
    <reaction evidence="7 8">
        <text>(2S,6S)-2,6-diaminopimelate = meso-2,6-diaminopimelate</text>
        <dbReference type="Rhea" id="RHEA:15393"/>
        <dbReference type="ChEBI" id="CHEBI:57609"/>
        <dbReference type="ChEBI" id="CHEBI:57791"/>
        <dbReference type="EC" id="5.1.1.7"/>
    </reaction>
</comment>
<organism evidence="10 11">
    <name type="scientific">Ornithinibacillus xuwenensis</name>
    <dbReference type="NCBI Taxonomy" id="3144668"/>
    <lineage>
        <taxon>Bacteria</taxon>
        <taxon>Bacillati</taxon>
        <taxon>Bacillota</taxon>
        <taxon>Bacilli</taxon>
        <taxon>Bacillales</taxon>
        <taxon>Bacillaceae</taxon>
        <taxon>Ornithinibacillus</taxon>
    </lineage>
</organism>
<evidence type="ECO:0000313" key="11">
    <source>
        <dbReference type="Proteomes" id="UP001444625"/>
    </source>
</evidence>
<evidence type="ECO:0000256" key="6">
    <source>
        <dbReference type="ARBA" id="ARBA00023235"/>
    </source>
</evidence>
<dbReference type="InterPro" id="IPR018510">
    <property type="entry name" value="DAP_epimerase_AS"/>
</dbReference>
<dbReference type="InterPro" id="IPR001653">
    <property type="entry name" value="DAP_epimerase_DapF"/>
</dbReference>
<reference evidence="10 11" key="1">
    <citation type="submission" date="2024-05" db="EMBL/GenBank/DDBJ databases">
        <authorList>
            <person name="Haq I."/>
            <person name="Ullah Z."/>
            <person name="Ahmad R."/>
            <person name="Li M."/>
            <person name="Tong Y."/>
        </authorList>
    </citation>
    <scope>NUCLEOTIDE SEQUENCE [LARGE SCALE GENOMIC DNA]</scope>
    <source>
        <strain evidence="10 11">16A2E</strain>
    </source>
</reference>
<dbReference type="RefSeq" id="WP_345825839.1">
    <property type="nucleotide sequence ID" value="NZ_JBDIML010000005.1"/>
</dbReference>
<comment type="caution">
    <text evidence="8">Lacks conserved residue(s) required for the propagation of feature annotation.</text>
</comment>
<feature type="active site" description="Proton acceptor" evidence="8">
    <location>
        <position position="225"/>
    </location>
</feature>
<dbReference type="EC" id="5.1.1.7" evidence="3 8"/>
<feature type="site" description="Could be important to modulate the pK values of the two catalytic cysteine residues" evidence="8">
    <location>
        <position position="216"/>
    </location>
</feature>
<dbReference type="EMBL" id="JBDIML010000005">
    <property type="protein sequence ID" value="MEN2768352.1"/>
    <property type="molecule type" value="Genomic_DNA"/>
</dbReference>
<evidence type="ECO:0000256" key="9">
    <source>
        <dbReference type="PROSITE-ProRule" id="PRU10125"/>
    </source>
</evidence>
<evidence type="ECO:0000256" key="5">
    <source>
        <dbReference type="ARBA" id="ARBA00023154"/>
    </source>
</evidence>
<feature type="binding site" evidence="8">
    <location>
        <begin position="226"/>
        <end position="227"/>
    </location>
    <ligand>
        <name>substrate</name>
    </ligand>
</feature>
<comment type="subcellular location">
    <subcellularLocation>
        <location evidence="8">Cytoplasm</location>
    </subcellularLocation>
</comment>
<comment type="similarity">
    <text evidence="2 8">Belongs to the diaminopimelate epimerase family.</text>
</comment>
<gene>
    <name evidence="8 10" type="primary">dapF</name>
    <name evidence="10" type="ORF">ABC228_14310</name>
</gene>
<accession>A0ABU9XJ67</accession>
<keyword evidence="11" id="KW-1185">Reference proteome</keyword>
<feature type="active site" description="Proton donor" evidence="8">
    <location>
        <position position="75"/>
    </location>
</feature>
<dbReference type="Proteomes" id="UP001444625">
    <property type="component" value="Unassembled WGS sequence"/>
</dbReference>
<name>A0ABU9XJ67_9BACI</name>
<dbReference type="GO" id="GO:0008837">
    <property type="term" value="F:diaminopimelate epimerase activity"/>
    <property type="evidence" value="ECO:0007669"/>
    <property type="project" value="UniProtKB-EC"/>
</dbReference>
<feature type="binding site" evidence="8">
    <location>
        <begin position="76"/>
        <end position="77"/>
    </location>
    <ligand>
        <name>substrate</name>
    </ligand>
</feature>
<sequence length="285" mass="31142">MDIPFTKMHGLGNNYIYLDLFKVDLPEEILSDVAQKVSNVSTGVGSDGLILIHPSSIAPVGMRIFNKDGSEGKSCGNGLRCTAKYAYENGLVNEKKFQIETKAGIVDAVVEVSNGIVKNITINMGQPRLKRSIIPMVGEEQQQVVNETFMVDDKELKITAVSMGNPHAVFFVDHIQDAPLYELGEIIEKDARFPDGVNVEFVEVVNETELNFRVWERGSGVTQACGTGACAAVVAASLNNFIPKNKTITVHLQGGDLDIKWDEGGYIWMSGGADVIARGEYHYKS</sequence>
<feature type="binding site" evidence="8">
    <location>
        <begin position="216"/>
        <end position="217"/>
    </location>
    <ligand>
        <name>substrate</name>
    </ligand>
</feature>
<keyword evidence="5 8" id="KW-0457">Lysine biosynthesis</keyword>
<feature type="binding site" evidence="8">
    <location>
        <position position="66"/>
    </location>
    <ligand>
        <name>substrate</name>
    </ligand>
</feature>
<evidence type="ECO:0000256" key="4">
    <source>
        <dbReference type="ARBA" id="ARBA00022605"/>
    </source>
</evidence>
<keyword evidence="8" id="KW-0963">Cytoplasm</keyword>
<evidence type="ECO:0000313" key="10">
    <source>
        <dbReference type="EMBL" id="MEN2768352.1"/>
    </source>
</evidence>
<feature type="binding site" evidence="8">
    <location>
        <position position="198"/>
    </location>
    <ligand>
        <name>substrate</name>
    </ligand>
</feature>
<feature type="active site" evidence="9">
    <location>
        <position position="75"/>
    </location>
</feature>
<keyword evidence="6 8" id="KW-0413">Isomerase</keyword>
<dbReference type="PROSITE" id="PS01326">
    <property type="entry name" value="DAP_EPIMERASE"/>
    <property type="match status" value="1"/>
</dbReference>
<comment type="pathway">
    <text evidence="1 8">Amino-acid biosynthesis; L-lysine biosynthesis via DAP pathway; DL-2,6-diaminopimelate from LL-2,6-diaminopimelate: step 1/1.</text>
</comment>
<dbReference type="PANTHER" id="PTHR31689:SF0">
    <property type="entry name" value="DIAMINOPIMELATE EPIMERASE"/>
    <property type="match status" value="1"/>
</dbReference>
<protein>
    <recommendedName>
        <fullName evidence="3 8">Diaminopimelate epimerase</fullName>
        <shortName evidence="8">DAP epimerase</shortName>
        <ecNumber evidence="3 8">5.1.1.7</ecNumber>
    </recommendedName>
    <alternativeName>
        <fullName evidence="8">PLP-independent amino acid racemase</fullName>
    </alternativeName>
</protein>
<evidence type="ECO:0000256" key="8">
    <source>
        <dbReference type="HAMAP-Rule" id="MF_00197"/>
    </source>
</evidence>
<dbReference type="Gene3D" id="3.10.310.10">
    <property type="entry name" value="Diaminopimelate Epimerase, Chain A, domain 1"/>
    <property type="match status" value="2"/>
</dbReference>
<feature type="site" description="Could be important to modulate the pK values of the two catalytic cysteine residues" evidence="8">
    <location>
        <position position="167"/>
    </location>
</feature>
<proteinExistence type="inferred from homology"/>
<comment type="caution">
    <text evidence="10">The sequence shown here is derived from an EMBL/GenBank/DDBJ whole genome shotgun (WGS) entry which is preliminary data.</text>
</comment>
<dbReference type="Pfam" id="PF01678">
    <property type="entry name" value="DAP_epimerase"/>
    <property type="match status" value="2"/>
</dbReference>
<evidence type="ECO:0000256" key="2">
    <source>
        <dbReference type="ARBA" id="ARBA00010219"/>
    </source>
</evidence>
<dbReference type="NCBIfam" id="TIGR00652">
    <property type="entry name" value="DapF"/>
    <property type="match status" value="1"/>
</dbReference>
<comment type="subunit">
    <text evidence="8">Homodimer.</text>
</comment>
<evidence type="ECO:0000256" key="7">
    <source>
        <dbReference type="ARBA" id="ARBA00051712"/>
    </source>
</evidence>
<evidence type="ECO:0000256" key="1">
    <source>
        <dbReference type="ARBA" id="ARBA00005196"/>
    </source>
</evidence>
<dbReference type="HAMAP" id="MF_00197">
    <property type="entry name" value="DAP_epimerase"/>
    <property type="match status" value="1"/>
</dbReference>
<feature type="binding site" evidence="8">
    <location>
        <position position="13"/>
    </location>
    <ligand>
        <name>substrate</name>
    </ligand>
</feature>
<dbReference type="SUPFAM" id="SSF54506">
    <property type="entry name" value="Diaminopimelate epimerase-like"/>
    <property type="match status" value="1"/>
</dbReference>
<dbReference type="PANTHER" id="PTHR31689">
    <property type="entry name" value="DIAMINOPIMELATE EPIMERASE, CHLOROPLASTIC"/>
    <property type="match status" value="1"/>
</dbReference>
<keyword evidence="4 8" id="KW-0028">Amino-acid biosynthesis</keyword>
<comment type="function">
    <text evidence="8">Catalyzes the stereoinversion of LL-2,6-diaminopimelate (L,L-DAP) to meso-diaminopimelate (meso-DAP), a precursor of L-lysine and an essential component of the bacterial peptidoglycan.</text>
</comment>
<feature type="binding site" evidence="8">
    <location>
        <position position="165"/>
    </location>
    <ligand>
        <name>substrate</name>
    </ligand>
</feature>
<evidence type="ECO:0000256" key="3">
    <source>
        <dbReference type="ARBA" id="ARBA00013080"/>
    </source>
</evidence>